<dbReference type="EMBL" id="SMMG02000009">
    <property type="protein sequence ID" value="KAA3461690.1"/>
    <property type="molecule type" value="Genomic_DNA"/>
</dbReference>
<proteinExistence type="predicted"/>
<dbReference type="AlphaFoldDB" id="A0A5B6UUC3"/>
<dbReference type="Proteomes" id="UP000325315">
    <property type="component" value="Unassembled WGS sequence"/>
</dbReference>
<reference evidence="2" key="1">
    <citation type="journal article" date="2019" name="Plant Biotechnol. J.">
        <title>Genome sequencing of the Australian wild diploid species Gossypium australe highlights disease resistance and delayed gland morphogenesis.</title>
        <authorList>
            <person name="Cai Y."/>
            <person name="Cai X."/>
            <person name="Wang Q."/>
            <person name="Wang P."/>
            <person name="Zhang Y."/>
            <person name="Cai C."/>
            <person name="Xu Y."/>
            <person name="Wang K."/>
            <person name="Zhou Z."/>
            <person name="Wang C."/>
            <person name="Geng S."/>
            <person name="Li B."/>
            <person name="Dong Q."/>
            <person name="Hou Y."/>
            <person name="Wang H."/>
            <person name="Ai P."/>
            <person name="Liu Z."/>
            <person name="Yi F."/>
            <person name="Sun M."/>
            <person name="An G."/>
            <person name="Cheng J."/>
            <person name="Zhang Y."/>
            <person name="Shi Q."/>
            <person name="Xie Y."/>
            <person name="Shi X."/>
            <person name="Chang Y."/>
            <person name="Huang F."/>
            <person name="Chen Y."/>
            <person name="Hong S."/>
            <person name="Mi L."/>
            <person name="Sun Q."/>
            <person name="Zhang L."/>
            <person name="Zhou B."/>
            <person name="Peng R."/>
            <person name="Zhang X."/>
            <person name="Liu F."/>
        </authorList>
    </citation>
    <scope>NUCLEOTIDE SEQUENCE [LARGE SCALE GENOMIC DNA]</scope>
    <source>
        <strain evidence="2">cv. PA1801</strain>
    </source>
</reference>
<keyword evidence="2" id="KW-1185">Reference proteome</keyword>
<evidence type="ECO:0000313" key="2">
    <source>
        <dbReference type="Proteomes" id="UP000325315"/>
    </source>
</evidence>
<gene>
    <name evidence="1" type="ORF">EPI10_028242</name>
</gene>
<name>A0A5B6UUC3_9ROSI</name>
<dbReference type="OrthoDB" id="1002461at2759"/>
<protein>
    <submittedName>
        <fullName evidence="1">Uncharacterized protein</fullName>
    </submittedName>
</protein>
<comment type="caution">
    <text evidence="1">The sequence shown here is derived from an EMBL/GenBank/DDBJ whole genome shotgun (WGS) entry which is preliminary data.</text>
</comment>
<sequence length="181" mass="20274">MNQGGNNQPGFNELLNLGAGNGNPQMLQSIGRFGGLPIEDPRLHLRLFLETRMVVDASANGTLLDKSNNEAYEILERIANNDYQYPTTRTGTSRRVAGSFELDVITLLIAQCPLNITSVYYMGNFNTNNNPYSNTYNTVQKQHPNFKWNNEVVGNSNTTVRPNTMNVPPGFHQFIPPKQRV</sequence>
<organism evidence="1 2">
    <name type="scientific">Gossypium australe</name>
    <dbReference type="NCBI Taxonomy" id="47621"/>
    <lineage>
        <taxon>Eukaryota</taxon>
        <taxon>Viridiplantae</taxon>
        <taxon>Streptophyta</taxon>
        <taxon>Embryophyta</taxon>
        <taxon>Tracheophyta</taxon>
        <taxon>Spermatophyta</taxon>
        <taxon>Magnoliopsida</taxon>
        <taxon>eudicotyledons</taxon>
        <taxon>Gunneridae</taxon>
        <taxon>Pentapetalae</taxon>
        <taxon>rosids</taxon>
        <taxon>malvids</taxon>
        <taxon>Malvales</taxon>
        <taxon>Malvaceae</taxon>
        <taxon>Malvoideae</taxon>
        <taxon>Gossypium</taxon>
    </lineage>
</organism>
<evidence type="ECO:0000313" key="1">
    <source>
        <dbReference type="EMBL" id="KAA3461690.1"/>
    </source>
</evidence>
<accession>A0A5B6UUC3</accession>